<evidence type="ECO:0000259" key="5">
    <source>
        <dbReference type="Pfam" id="PF00155"/>
    </source>
</evidence>
<dbReference type="PANTHER" id="PTHR42832:SF3">
    <property type="entry name" value="L-GLUTAMINE--4-(METHYLSULFANYL)-2-OXOBUTANOATE AMINOTRANSFERASE"/>
    <property type="match status" value="1"/>
</dbReference>
<evidence type="ECO:0000256" key="2">
    <source>
        <dbReference type="ARBA" id="ARBA00022576"/>
    </source>
</evidence>
<dbReference type="PANTHER" id="PTHR42832">
    <property type="entry name" value="AMINO ACID AMINOTRANSFERASE"/>
    <property type="match status" value="1"/>
</dbReference>
<keyword evidence="2 4" id="KW-0032">Aminotransferase</keyword>
<evidence type="ECO:0000313" key="7">
    <source>
        <dbReference type="Proteomes" id="UP000432715"/>
    </source>
</evidence>
<evidence type="ECO:0000256" key="1">
    <source>
        <dbReference type="ARBA" id="ARBA00001933"/>
    </source>
</evidence>
<dbReference type="Gene3D" id="3.40.640.10">
    <property type="entry name" value="Type I PLP-dependent aspartate aminotransferase-like (Major domain)"/>
    <property type="match status" value="1"/>
</dbReference>
<evidence type="ECO:0000256" key="3">
    <source>
        <dbReference type="ARBA" id="ARBA00022679"/>
    </source>
</evidence>
<comment type="similarity">
    <text evidence="4">Belongs to the class-I pyridoxal-phosphate-dependent aminotransferase family.</text>
</comment>
<dbReference type="EMBL" id="WBZC01000090">
    <property type="protein sequence ID" value="KAB3529297.1"/>
    <property type="molecule type" value="Genomic_DNA"/>
</dbReference>
<comment type="cofactor">
    <cofactor evidence="1 4">
        <name>pyridoxal 5'-phosphate</name>
        <dbReference type="ChEBI" id="CHEBI:597326"/>
    </cofactor>
</comment>
<dbReference type="GO" id="GO:0008483">
    <property type="term" value="F:transaminase activity"/>
    <property type="evidence" value="ECO:0007669"/>
    <property type="project" value="UniProtKB-KW"/>
</dbReference>
<feature type="domain" description="Aminotransferase class I/classII large" evidence="5">
    <location>
        <begin position="42"/>
        <end position="384"/>
    </location>
</feature>
<dbReference type="InterPro" id="IPR004838">
    <property type="entry name" value="NHTrfase_class1_PyrdxlP-BS"/>
</dbReference>
<dbReference type="InterPro" id="IPR015422">
    <property type="entry name" value="PyrdxlP-dep_Trfase_small"/>
</dbReference>
<keyword evidence="3 4" id="KW-0808">Transferase</keyword>
<dbReference type="NCBIfam" id="NF004937">
    <property type="entry name" value="PRK06290.1"/>
    <property type="match status" value="1"/>
</dbReference>
<reference evidence="6 7" key="1">
    <citation type="submission" date="2019-10" db="EMBL/GenBank/DDBJ databases">
        <title>Alkaliphilus serpentinus sp. nov. and Alkaliphilus pronyensis sp. nov., two novel anaerobic alkaliphilic species isolated from the serpentinized-hosted hydrothermal field of the Prony Bay (New Caledonia).</title>
        <authorList>
            <person name="Postec A."/>
        </authorList>
    </citation>
    <scope>NUCLEOTIDE SEQUENCE [LARGE SCALE GENOMIC DNA]</scope>
    <source>
        <strain evidence="6 7">LacV</strain>
    </source>
</reference>
<dbReference type="EC" id="2.6.1.-" evidence="4"/>
<dbReference type="OrthoDB" id="9802328at2"/>
<dbReference type="InterPro" id="IPR004839">
    <property type="entry name" value="Aminotransferase_I/II_large"/>
</dbReference>
<dbReference type="Pfam" id="PF00155">
    <property type="entry name" value="Aminotran_1_2"/>
    <property type="match status" value="1"/>
</dbReference>
<dbReference type="CDD" id="cd00609">
    <property type="entry name" value="AAT_like"/>
    <property type="match status" value="1"/>
</dbReference>
<comment type="caution">
    <text evidence="6">The sequence shown here is derived from an EMBL/GenBank/DDBJ whole genome shotgun (WGS) entry which is preliminary data.</text>
</comment>
<dbReference type="InterPro" id="IPR015424">
    <property type="entry name" value="PyrdxlP-dep_Trfase"/>
</dbReference>
<name>A0A6I0F6Z1_9FIRM</name>
<protein>
    <recommendedName>
        <fullName evidence="4">Aminotransferase</fullName>
        <ecNumber evidence="4">2.6.1.-</ecNumber>
    </recommendedName>
</protein>
<dbReference type="InterPro" id="IPR015421">
    <property type="entry name" value="PyrdxlP-dep_Trfase_major"/>
</dbReference>
<dbReference type="InterPro" id="IPR050881">
    <property type="entry name" value="LL-DAP_aminotransferase"/>
</dbReference>
<dbReference type="SUPFAM" id="SSF53383">
    <property type="entry name" value="PLP-dependent transferases"/>
    <property type="match status" value="1"/>
</dbReference>
<dbReference type="Proteomes" id="UP000432715">
    <property type="component" value="Unassembled WGS sequence"/>
</dbReference>
<dbReference type="PROSITE" id="PS00105">
    <property type="entry name" value="AA_TRANSFER_CLASS_1"/>
    <property type="match status" value="1"/>
</dbReference>
<proteinExistence type="inferred from homology"/>
<keyword evidence="7" id="KW-1185">Reference proteome</keyword>
<evidence type="ECO:0000313" key="6">
    <source>
        <dbReference type="EMBL" id="KAB3529297.1"/>
    </source>
</evidence>
<gene>
    <name evidence="6" type="ORF">F8154_14820</name>
</gene>
<dbReference type="AlphaFoldDB" id="A0A6I0F6Z1"/>
<accession>A0A6I0F6Z1</accession>
<dbReference type="Gene3D" id="3.90.1150.10">
    <property type="entry name" value="Aspartate Aminotransferase, domain 1"/>
    <property type="match status" value="1"/>
</dbReference>
<sequence>MVSDLIADRFRDHSFDIAKQDYKFMRIKAAKERIYKMYPDIELIDMGVGEPDIQADKGVVDVLCQEAGKLENRLYSDNGTKEFQAAAAEYLSNVFKVDNLDPYEEVLHGIGAKSILSMLPLCFINPGDITLTTLPSYPIIATHTKYLGGVVYGLPLLRSNGFYPDFSNINNIILYRSKLLYINYPNNPTGQVATKEFYKKVVDFAHKNNIVVIADSTYSTIVFDGEEPLSFLSIEGAKEIGIEIHSLSKAFNMTGWRIAFAAGNPDVINILSTVKANSDSGQFRAIQKAGAYALRHPQISRCNVERYSRRFDLLIKVLKEIGFDVSKPKATFYCYLPIPKGTRDGVVFKDAEDFSLYLLTQAQICTVPWNTPEANVRLSVTFEAKDIEDEKRIINLIKERLLRLQLVF</sequence>
<evidence type="ECO:0000256" key="4">
    <source>
        <dbReference type="RuleBase" id="RU000481"/>
    </source>
</evidence>
<organism evidence="6 7">
    <name type="scientific">Alkaliphilus pronyensis</name>
    <dbReference type="NCBI Taxonomy" id="1482732"/>
    <lineage>
        <taxon>Bacteria</taxon>
        <taxon>Bacillati</taxon>
        <taxon>Bacillota</taxon>
        <taxon>Clostridia</taxon>
        <taxon>Peptostreptococcales</taxon>
        <taxon>Natronincolaceae</taxon>
        <taxon>Alkaliphilus</taxon>
    </lineage>
</organism>
<dbReference type="GO" id="GO:0030170">
    <property type="term" value="F:pyridoxal phosphate binding"/>
    <property type="evidence" value="ECO:0007669"/>
    <property type="project" value="InterPro"/>
</dbReference>